<keyword evidence="4 6" id="KW-0131">Cell cycle</keyword>
<proteinExistence type="inferred from homology"/>
<dbReference type="Gene3D" id="2.160.20.70">
    <property type="match status" value="1"/>
</dbReference>
<dbReference type="HAMAP" id="MF_00267">
    <property type="entry name" value="MinC"/>
    <property type="match status" value="1"/>
</dbReference>
<evidence type="ECO:0000259" key="8">
    <source>
        <dbReference type="Pfam" id="PF05209"/>
    </source>
</evidence>
<keyword evidence="2 6" id="KW-0132">Cell division</keyword>
<evidence type="ECO:0000256" key="6">
    <source>
        <dbReference type="HAMAP-Rule" id="MF_00267"/>
    </source>
</evidence>
<name>A0ABV1RJJ8_9ALTE</name>
<dbReference type="InterPro" id="IPR007874">
    <property type="entry name" value="MinC_N"/>
</dbReference>
<sequence>MSDSTIELKGSAFTLSVLHIQSNNVVAVAEALASKIAQAPQFFLMAPIVVNVDKLNGEVIDFALLKQQLESLKLVPVGISGANDAQKVAARAVGLACLSTAKEQHPQPQQKNNDGQQTQIRYERVEVPVEVEVPTYKPAQVLRQNLRSGQQIYARDTDLVVIGTVSNGAEVIADGNIHIYGSLRGRAIAGAQGNAEAKIFAQKIEAELVSINGTYWTSEQLTQCWKKSGCISLSGDSLAVSDLEV</sequence>
<evidence type="ECO:0000313" key="10">
    <source>
        <dbReference type="Proteomes" id="UP001467690"/>
    </source>
</evidence>
<dbReference type="InterPro" id="IPR005526">
    <property type="entry name" value="Septum_form_inhib_MinC_C"/>
</dbReference>
<evidence type="ECO:0000256" key="1">
    <source>
        <dbReference type="ARBA" id="ARBA00006291"/>
    </source>
</evidence>
<evidence type="ECO:0000256" key="4">
    <source>
        <dbReference type="ARBA" id="ARBA00023306"/>
    </source>
</evidence>
<dbReference type="InterPro" id="IPR036145">
    <property type="entry name" value="MinC_C_sf"/>
</dbReference>
<dbReference type="InterPro" id="IPR016098">
    <property type="entry name" value="CAP/MinC_C"/>
</dbReference>
<evidence type="ECO:0000256" key="5">
    <source>
        <dbReference type="ARBA" id="ARBA00025606"/>
    </source>
</evidence>
<feature type="domain" description="Septum formation inhibitor MinC C-terminal" evidence="7">
    <location>
        <begin position="142"/>
        <end position="240"/>
    </location>
</feature>
<dbReference type="InterPro" id="IPR013033">
    <property type="entry name" value="MinC"/>
</dbReference>
<organism evidence="9 10">
    <name type="scientific">Catenovulum sediminis</name>
    <dbReference type="NCBI Taxonomy" id="1740262"/>
    <lineage>
        <taxon>Bacteria</taxon>
        <taxon>Pseudomonadati</taxon>
        <taxon>Pseudomonadota</taxon>
        <taxon>Gammaproteobacteria</taxon>
        <taxon>Alteromonadales</taxon>
        <taxon>Alteromonadaceae</taxon>
        <taxon>Catenovulum</taxon>
    </lineage>
</organism>
<dbReference type="RefSeq" id="WP_350402327.1">
    <property type="nucleotide sequence ID" value="NZ_JBELOE010000236.1"/>
</dbReference>
<comment type="subunit">
    <text evidence="6">Interacts with MinD and FtsZ.</text>
</comment>
<dbReference type="PANTHER" id="PTHR34108">
    <property type="entry name" value="SEPTUM SITE-DETERMINING PROTEIN MINC"/>
    <property type="match status" value="1"/>
</dbReference>
<keyword evidence="3 6" id="KW-0717">Septation</keyword>
<evidence type="ECO:0000259" key="7">
    <source>
        <dbReference type="Pfam" id="PF03775"/>
    </source>
</evidence>
<dbReference type="NCBIfam" id="TIGR01222">
    <property type="entry name" value="minC"/>
    <property type="match status" value="1"/>
</dbReference>
<dbReference type="Pfam" id="PF05209">
    <property type="entry name" value="MinC_N"/>
    <property type="match status" value="1"/>
</dbReference>
<comment type="similarity">
    <text evidence="1 6">Belongs to the MinC family.</text>
</comment>
<dbReference type="Proteomes" id="UP001467690">
    <property type="component" value="Unassembled WGS sequence"/>
</dbReference>
<evidence type="ECO:0000256" key="3">
    <source>
        <dbReference type="ARBA" id="ARBA00023210"/>
    </source>
</evidence>
<dbReference type="Gene3D" id="3.30.70.260">
    <property type="match status" value="1"/>
</dbReference>
<dbReference type="Pfam" id="PF03775">
    <property type="entry name" value="MinC_C"/>
    <property type="match status" value="1"/>
</dbReference>
<protein>
    <recommendedName>
        <fullName evidence="6">Probable septum site-determining protein MinC</fullName>
    </recommendedName>
</protein>
<evidence type="ECO:0000256" key="2">
    <source>
        <dbReference type="ARBA" id="ARBA00022618"/>
    </source>
</evidence>
<keyword evidence="10" id="KW-1185">Reference proteome</keyword>
<reference evidence="9 10" key="1">
    <citation type="submission" date="2024-06" db="EMBL/GenBank/DDBJ databases">
        <authorList>
            <person name="Chen R.Y."/>
        </authorList>
    </citation>
    <scope>NUCLEOTIDE SEQUENCE [LARGE SCALE GENOMIC DNA]</scope>
    <source>
        <strain evidence="9 10">D2</strain>
    </source>
</reference>
<feature type="domain" description="Septum formation inhibitor MinC N-terminal" evidence="8">
    <location>
        <begin position="6"/>
        <end position="76"/>
    </location>
</feature>
<accession>A0ABV1RJJ8</accession>
<gene>
    <name evidence="6 9" type="primary">minC</name>
    <name evidence="9" type="ORF">ABS311_13255</name>
</gene>
<evidence type="ECO:0000313" key="9">
    <source>
        <dbReference type="EMBL" id="MER2492847.1"/>
    </source>
</evidence>
<comment type="caution">
    <text evidence="9">The sequence shown here is derived from an EMBL/GenBank/DDBJ whole genome shotgun (WGS) entry which is preliminary data.</text>
</comment>
<dbReference type="SUPFAM" id="SSF63848">
    <property type="entry name" value="Cell-division inhibitor MinC, C-terminal domain"/>
    <property type="match status" value="1"/>
</dbReference>
<dbReference type="PANTHER" id="PTHR34108:SF1">
    <property type="entry name" value="SEPTUM SITE-DETERMINING PROTEIN MINC"/>
    <property type="match status" value="1"/>
</dbReference>
<dbReference type="EMBL" id="JBELOE010000236">
    <property type="protein sequence ID" value="MER2492847.1"/>
    <property type="molecule type" value="Genomic_DNA"/>
</dbReference>
<comment type="function">
    <text evidence="5 6">Cell division inhibitor that blocks the formation of polar Z ring septums. Rapidly oscillates between the poles of the cell to destabilize FtsZ filaments that have formed before they mature into polar Z rings. Prevents FtsZ polymerization.</text>
</comment>